<keyword evidence="3" id="KW-0472">Membrane</keyword>
<dbReference type="Pfam" id="PF01066">
    <property type="entry name" value="CDP-OH_P_transf"/>
    <property type="match status" value="1"/>
</dbReference>
<feature type="transmembrane region" description="Helical" evidence="3">
    <location>
        <begin position="186"/>
        <end position="203"/>
    </location>
</feature>
<dbReference type="RefSeq" id="WP_301220489.1">
    <property type="nucleotide sequence ID" value="NZ_JAROCB010000005.1"/>
</dbReference>
<reference evidence="4" key="1">
    <citation type="submission" date="2023-03" db="EMBL/GenBank/DDBJ databases">
        <title>MT1 and MT2 Draft Genomes of Novel Species.</title>
        <authorList>
            <person name="Venkateswaran K."/>
        </authorList>
    </citation>
    <scope>NUCLEOTIDE SEQUENCE</scope>
    <source>
        <strain evidence="4">F6_8S_P_1A</strain>
    </source>
</reference>
<name>A0ABT8J2P9_9MICO</name>
<dbReference type="EMBL" id="JAROCB010000005">
    <property type="protein sequence ID" value="MDN4599143.1"/>
    <property type="molecule type" value="Genomic_DNA"/>
</dbReference>
<accession>A0ABT8J2P9</accession>
<dbReference type="Proteomes" id="UP001174210">
    <property type="component" value="Unassembled WGS sequence"/>
</dbReference>
<dbReference type="InterPro" id="IPR048254">
    <property type="entry name" value="CDP_ALCOHOL_P_TRANSF_CS"/>
</dbReference>
<feature type="transmembrane region" description="Helical" evidence="3">
    <location>
        <begin position="36"/>
        <end position="58"/>
    </location>
</feature>
<keyword evidence="3" id="KW-0812">Transmembrane</keyword>
<sequence>MERVHFEAIGWSAGGAALALAGQTLAGASRAVVPSVVGWAALVAYLLVSFALLLRGLVRSGATRFGAANAVTAVRSSLVGLITGLVAGSFAGPLSPGFLVAVVVPALALDAVDGWVARRTRSVSALGARFDMEVDAFLLLVLSIHVSGLFGPWVLAIGLLRYAFVAAGWMLPWLDRTLPARYWRKVVTAVAGIALALASSGAAPSPAALLVALALALLLESFGRDVLWLFRRRHDAAVVRQAVVAQRSH</sequence>
<comment type="caution">
    <text evidence="4">The sequence shown here is derived from an EMBL/GenBank/DDBJ whole genome shotgun (WGS) entry which is preliminary data.</text>
</comment>
<evidence type="ECO:0000313" key="4">
    <source>
        <dbReference type="EMBL" id="MDN4599143.1"/>
    </source>
</evidence>
<evidence type="ECO:0000256" key="1">
    <source>
        <dbReference type="ARBA" id="ARBA00022679"/>
    </source>
</evidence>
<evidence type="ECO:0000256" key="2">
    <source>
        <dbReference type="RuleBase" id="RU003750"/>
    </source>
</evidence>
<organism evidence="4 5">
    <name type="scientific">Leifsonia virtsii</name>
    <dbReference type="NCBI Taxonomy" id="3035915"/>
    <lineage>
        <taxon>Bacteria</taxon>
        <taxon>Bacillati</taxon>
        <taxon>Actinomycetota</taxon>
        <taxon>Actinomycetes</taxon>
        <taxon>Micrococcales</taxon>
        <taxon>Microbacteriaceae</taxon>
        <taxon>Leifsonia</taxon>
    </lineage>
</organism>
<protein>
    <submittedName>
        <fullName evidence="4">CDP-alcohol phosphatidyltransferase family protein</fullName>
    </submittedName>
</protein>
<dbReference type="InterPro" id="IPR000462">
    <property type="entry name" value="CDP-OH_P_trans"/>
</dbReference>
<keyword evidence="5" id="KW-1185">Reference proteome</keyword>
<feature type="transmembrane region" description="Helical" evidence="3">
    <location>
        <begin position="70"/>
        <end position="91"/>
    </location>
</feature>
<proteinExistence type="inferred from homology"/>
<dbReference type="Gene3D" id="1.20.120.1760">
    <property type="match status" value="1"/>
</dbReference>
<dbReference type="InterPro" id="IPR043130">
    <property type="entry name" value="CDP-OH_PTrfase_TM_dom"/>
</dbReference>
<comment type="similarity">
    <text evidence="2">Belongs to the CDP-alcohol phosphatidyltransferase class-I family.</text>
</comment>
<evidence type="ECO:0000313" key="5">
    <source>
        <dbReference type="Proteomes" id="UP001174210"/>
    </source>
</evidence>
<keyword evidence="1 2" id="KW-0808">Transferase</keyword>
<dbReference type="PROSITE" id="PS00379">
    <property type="entry name" value="CDP_ALCOHOL_P_TRANSF"/>
    <property type="match status" value="1"/>
</dbReference>
<evidence type="ECO:0000256" key="3">
    <source>
        <dbReference type="SAM" id="Phobius"/>
    </source>
</evidence>
<gene>
    <name evidence="4" type="ORF">P5G59_18475</name>
</gene>
<feature type="transmembrane region" description="Helical" evidence="3">
    <location>
        <begin position="209"/>
        <end position="230"/>
    </location>
</feature>
<keyword evidence="3" id="KW-1133">Transmembrane helix</keyword>